<dbReference type="EMBL" id="JAUKUA010000005">
    <property type="protein sequence ID" value="KAK0711830.1"/>
    <property type="molecule type" value="Genomic_DNA"/>
</dbReference>
<feature type="transmembrane region" description="Helical" evidence="7">
    <location>
        <begin position="149"/>
        <end position="170"/>
    </location>
</feature>
<dbReference type="PANTHER" id="PTHR22950:SF461">
    <property type="entry name" value="AMINO ACID TRANSPORTER TRANSMEMBRANE DOMAIN-CONTAINING PROTEIN"/>
    <property type="match status" value="1"/>
</dbReference>
<dbReference type="Proteomes" id="UP001172102">
    <property type="component" value="Unassembled WGS sequence"/>
</dbReference>
<feature type="transmembrane region" description="Helical" evidence="7">
    <location>
        <begin position="176"/>
        <end position="194"/>
    </location>
</feature>
<evidence type="ECO:0000256" key="5">
    <source>
        <dbReference type="ARBA" id="ARBA00023136"/>
    </source>
</evidence>
<keyword evidence="4 7" id="KW-1133">Transmembrane helix</keyword>
<evidence type="ECO:0000313" key="9">
    <source>
        <dbReference type="EMBL" id="KAK0711830.1"/>
    </source>
</evidence>
<feature type="domain" description="Amino acid transporter transmembrane" evidence="8">
    <location>
        <begin position="147"/>
        <end position="523"/>
    </location>
</feature>
<dbReference type="Pfam" id="PF01490">
    <property type="entry name" value="Aa_trans"/>
    <property type="match status" value="1"/>
</dbReference>
<feature type="transmembrane region" description="Helical" evidence="7">
    <location>
        <begin position="356"/>
        <end position="375"/>
    </location>
</feature>
<dbReference type="GO" id="GO:0016020">
    <property type="term" value="C:membrane"/>
    <property type="evidence" value="ECO:0007669"/>
    <property type="project" value="UniProtKB-SubCell"/>
</dbReference>
<evidence type="ECO:0000256" key="6">
    <source>
        <dbReference type="SAM" id="MobiDB-lite"/>
    </source>
</evidence>
<comment type="subcellular location">
    <subcellularLocation>
        <location evidence="1">Membrane</location>
        <topology evidence="1">Multi-pass membrane protein</topology>
    </subcellularLocation>
</comment>
<keyword evidence="10" id="KW-1185">Reference proteome</keyword>
<organism evidence="9 10">
    <name type="scientific">Lasiosphaeris hirsuta</name>
    <dbReference type="NCBI Taxonomy" id="260670"/>
    <lineage>
        <taxon>Eukaryota</taxon>
        <taxon>Fungi</taxon>
        <taxon>Dikarya</taxon>
        <taxon>Ascomycota</taxon>
        <taxon>Pezizomycotina</taxon>
        <taxon>Sordariomycetes</taxon>
        <taxon>Sordariomycetidae</taxon>
        <taxon>Sordariales</taxon>
        <taxon>Lasiosphaeriaceae</taxon>
        <taxon>Lasiosphaeris</taxon>
    </lineage>
</organism>
<evidence type="ECO:0000256" key="1">
    <source>
        <dbReference type="ARBA" id="ARBA00004141"/>
    </source>
</evidence>
<evidence type="ECO:0000256" key="3">
    <source>
        <dbReference type="ARBA" id="ARBA00022692"/>
    </source>
</evidence>
<feature type="transmembrane region" description="Helical" evidence="7">
    <location>
        <begin position="563"/>
        <end position="584"/>
    </location>
</feature>
<accession>A0AA40DQI8</accession>
<sequence length="609" mass="65948">MSLTTAPVLAGEEVGDIHREVVQAVPPLDPLRTANAHDPSITFEEYLYWAEITRKEEEAANALYLSSRGPSTIKTLVASRFSKEKYPPPTSTGDASASEKTGSELGISGTTPPAYSNGKSSPDLIVTGVTDNEWKQASRAMRTAGWGGIFYLITTDILGPFSAPWAFAQMGYGPGIALYTVFGAMSYYSGWIIWKVFMGLDSDRHPLKGYGDLYYRVFGPLSRHLVNTALGLQLLLMVSVIILANGQAISQISQGPDGNAGICFVACLVIFMVAGFGLGQIRSLRRFSWVAHISVYLNLLVMFIVMGVVVNTLPNFAATEASFGETFGPGPVLTFAGTPPDGLASGGSGFIGSLNGLNQAVYSYGGCMVFAAFLSEMRHPHDFWKSLLIAQVFIYVVYIFFGIFVYSFQGQYTYTPVGQGLSVYAWQTATNIILLVTSLIAAALYGNIGLKVLYIEVLQEVFNAPPLTVSRGKWLWTALIPIYWAIAFIVAAAIPQLFAISGLISALFILSFTYTLPALLAMGFWIKKDAIVEGEQFDPATKTFNFADTGVKRWIRGYMKRPIYNTCNLLYMLGGVVTAVLGVYSSVEQLIAAFNGKSAATSFGCASPV</sequence>
<feature type="transmembrane region" description="Helical" evidence="7">
    <location>
        <begin position="225"/>
        <end position="246"/>
    </location>
</feature>
<evidence type="ECO:0000256" key="7">
    <source>
        <dbReference type="SAM" id="Phobius"/>
    </source>
</evidence>
<dbReference type="PANTHER" id="PTHR22950">
    <property type="entry name" value="AMINO ACID TRANSPORTER"/>
    <property type="match status" value="1"/>
</dbReference>
<keyword evidence="5 7" id="KW-0472">Membrane</keyword>
<feature type="compositionally biased region" description="Polar residues" evidence="6">
    <location>
        <begin position="108"/>
        <end position="120"/>
    </location>
</feature>
<feature type="compositionally biased region" description="Polar residues" evidence="6">
    <location>
        <begin position="91"/>
        <end position="100"/>
    </location>
</feature>
<evidence type="ECO:0000313" key="10">
    <source>
        <dbReference type="Proteomes" id="UP001172102"/>
    </source>
</evidence>
<feature type="transmembrane region" description="Helical" evidence="7">
    <location>
        <begin position="290"/>
        <end position="310"/>
    </location>
</feature>
<name>A0AA40DQI8_9PEZI</name>
<evidence type="ECO:0000259" key="8">
    <source>
        <dbReference type="Pfam" id="PF01490"/>
    </source>
</evidence>
<gene>
    <name evidence="9" type="ORF">B0H67DRAFT_492582</name>
</gene>
<comment type="similarity">
    <text evidence="2">Belongs to the amino acid/polyamine transporter 2 family.</text>
</comment>
<proteinExistence type="inferred from homology"/>
<dbReference type="InterPro" id="IPR013057">
    <property type="entry name" value="AA_transpt_TM"/>
</dbReference>
<feature type="transmembrane region" description="Helical" evidence="7">
    <location>
        <begin position="387"/>
        <end position="408"/>
    </location>
</feature>
<feature type="transmembrane region" description="Helical" evidence="7">
    <location>
        <begin position="500"/>
        <end position="526"/>
    </location>
</feature>
<keyword evidence="3 7" id="KW-0812">Transmembrane</keyword>
<reference evidence="9" key="1">
    <citation type="submission" date="2023-06" db="EMBL/GenBank/DDBJ databases">
        <title>Genome-scale phylogeny and comparative genomics of the fungal order Sordariales.</title>
        <authorList>
            <consortium name="Lawrence Berkeley National Laboratory"/>
            <person name="Hensen N."/>
            <person name="Bonometti L."/>
            <person name="Westerberg I."/>
            <person name="Brannstrom I.O."/>
            <person name="Guillou S."/>
            <person name="Cros-Aarteil S."/>
            <person name="Calhoun S."/>
            <person name="Haridas S."/>
            <person name="Kuo A."/>
            <person name="Mondo S."/>
            <person name="Pangilinan J."/>
            <person name="Riley R."/>
            <person name="Labutti K."/>
            <person name="Andreopoulos B."/>
            <person name="Lipzen A."/>
            <person name="Chen C."/>
            <person name="Yanf M."/>
            <person name="Daum C."/>
            <person name="Ng V."/>
            <person name="Clum A."/>
            <person name="Steindorff A."/>
            <person name="Ohm R."/>
            <person name="Martin F."/>
            <person name="Silar P."/>
            <person name="Natvig D."/>
            <person name="Lalanne C."/>
            <person name="Gautier V."/>
            <person name="Ament-Velasquez S.L."/>
            <person name="Kruys A."/>
            <person name="Hutchinson M.I."/>
            <person name="Powell A.J."/>
            <person name="Barry K."/>
            <person name="Miller A.N."/>
            <person name="Grigoriev I.V."/>
            <person name="Debuchy R."/>
            <person name="Gladieux P."/>
            <person name="Thoren M.H."/>
            <person name="Johannesson H."/>
        </authorList>
    </citation>
    <scope>NUCLEOTIDE SEQUENCE</scope>
    <source>
        <strain evidence="9">SMH4607-1</strain>
    </source>
</reference>
<feature type="transmembrane region" description="Helical" evidence="7">
    <location>
        <begin position="258"/>
        <end position="278"/>
    </location>
</feature>
<dbReference type="GO" id="GO:0015179">
    <property type="term" value="F:L-amino acid transmembrane transporter activity"/>
    <property type="evidence" value="ECO:0007669"/>
    <property type="project" value="TreeGrafter"/>
</dbReference>
<feature type="region of interest" description="Disordered" evidence="6">
    <location>
        <begin position="84"/>
        <end position="122"/>
    </location>
</feature>
<feature type="transmembrane region" description="Helical" evidence="7">
    <location>
        <begin position="428"/>
        <end position="453"/>
    </location>
</feature>
<evidence type="ECO:0000256" key="2">
    <source>
        <dbReference type="ARBA" id="ARBA00008066"/>
    </source>
</evidence>
<feature type="transmembrane region" description="Helical" evidence="7">
    <location>
        <begin position="474"/>
        <end position="494"/>
    </location>
</feature>
<evidence type="ECO:0000256" key="4">
    <source>
        <dbReference type="ARBA" id="ARBA00022989"/>
    </source>
</evidence>
<dbReference type="AlphaFoldDB" id="A0AA40DQI8"/>
<protein>
    <submittedName>
        <fullName evidence="9">Transmembrane amino acid transporter protein-domain-containing protein</fullName>
    </submittedName>
</protein>
<comment type="caution">
    <text evidence="9">The sequence shown here is derived from an EMBL/GenBank/DDBJ whole genome shotgun (WGS) entry which is preliminary data.</text>
</comment>